<dbReference type="InterPro" id="IPR010985">
    <property type="entry name" value="Ribbon_hlx_hlx"/>
</dbReference>
<accession>A0A9D1DVX7</accession>
<dbReference type="InterPro" id="IPR013321">
    <property type="entry name" value="Arc_rbn_hlx_hlx"/>
</dbReference>
<dbReference type="AlphaFoldDB" id="A0A9D1DVX7"/>
<keyword evidence="2" id="KW-0238">DNA-binding</keyword>
<reference evidence="2" key="1">
    <citation type="submission" date="2020-10" db="EMBL/GenBank/DDBJ databases">
        <authorList>
            <person name="Gilroy R."/>
        </authorList>
    </citation>
    <scope>NUCLEOTIDE SEQUENCE</scope>
    <source>
        <strain evidence="2">CHK189-12415</strain>
    </source>
</reference>
<protein>
    <submittedName>
        <fullName evidence="2">Arc family DNA-binding protein</fullName>
    </submittedName>
</protein>
<dbReference type="GO" id="GO:0003677">
    <property type="term" value="F:DNA binding"/>
    <property type="evidence" value="ECO:0007669"/>
    <property type="project" value="UniProtKB-KW"/>
</dbReference>
<dbReference type="InterPro" id="IPR005569">
    <property type="entry name" value="Arc_DNA-bd_dom"/>
</dbReference>
<reference evidence="2" key="2">
    <citation type="journal article" date="2021" name="PeerJ">
        <title>Extensive microbial diversity within the chicken gut microbiome revealed by metagenomics and culture.</title>
        <authorList>
            <person name="Gilroy R."/>
            <person name="Ravi A."/>
            <person name="Getino M."/>
            <person name="Pursley I."/>
            <person name="Horton D.L."/>
            <person name="Alikhan N.F."/>
            <person name="Baker D."/>
            <person name="Gharbi K."/>
            <person name="Hall N."/>
            <person name="Watson M."/>
            <person name="Adriaenssens E.M."/>
            <person name="Foster-Nyarko E."/>
            <person name="Jarju S."/>
            <person name="Secka A."/>
            <person name="Antonio M."/>
            <person name="Oren A."/>
            <person name="Chaudhuri R.R."/>
            <person name="La Ragione R."/>
            <person name="Hildebrand F."/>
            <person name="Pallen M.J."/>
        </authorList>
    </citation>
    <scope>NUCLEOTIDE SEQUENCE</scope>
    <source>
        <strain evidence="2">CHK189-12415</strain>
    </source>
</reference>
<dbReference type="Gene3D" id="1.10.1220.10">
    <property type="entry name" value="Met repressor-like"/>
    <property type="match status" value="1"/>
</dbReference>
<comment type="caution">
    <text evidence="2">The sequence shown here is derived from an EMBL/GenBank/DDBJ whole genome shotgun (WGS) entry which is preliminary data.</text>
</comment>
<dbReference type="Proteomes" id="UP000824241">
    <property type="component" value="Unassembled WGS sequence"/>
</dbReference>
<organism evidence="2 3">
    <name type="scientific">Candidatus Faecivivens stercoravium</name>
    <dbReference type="NCBI Taxonomy" id="2840803"/>
    <lineage>
        <taxon>Bacteria</taxon>
        <taxon>Bacillati</taxon>
        <taxon>Bacillota</taxon>
        <taxon>Clostridia</taxon>
        <taxon>Eubacteriales</taxon>
        <taxon>Oscillospiraceae</taxon>
        <taxon>Oscillospiraceae incertae sedis</taxon>
        <taxon>Candidatus Faecivivens</taxon>
    </lineage>
</organism>
<evidence type="ECO:0000313" key="2">
    <source>
        <dbReference type="EMBL" id="HIR60119.1"/>
    </source>
</evidence>
<dbReference type="SUPFAM" id="SSF47598">
    <property type="entry name" value="Ribbon-helix-helix"/>
    <property type="match status" value="1"/>
</dbReference>
<feature type="domain" description="Arc-like DNA binding" evidence="1">
    <location>
        <begin position="6"/>
        <end position="46"/>
    </location>
</feature>
<evidence type="ECO:0000259" key="1">
    <source>
        <dbReference type="Pfam" id="PF03869"/>
    </source>
</evidence>
<dbReference type="GO" id="GO:0006355">
    <property type="term" value="P:regulation of DNA-templated transcription"/>
    <property type="evidence" value="ECO:0007669"/>
    <property type="project" value="InterPro"/>
</dbReference>
<proteinExistence type="predicted"/>
<name>A0A9D1DVX7_9FIRM</name>
<evidence type="ECO:0000313" key="3">
    <source>
        <dbReference type="Proteomes" id="UP000824241"/>
    </source>
</evidence>
<sequence>MKKSLTLRIEEELLEKIKHIAHHNGHSINAEIIALIGENIDSFEQEHGKLEEKAHPDIPE</sequence>
<dbReference type="EMBL" id="DVHA01000027">
    <property type="protein sequence ID" value="HIR60119.1"/>
    <property type="molecule type" value="Genomic_DNA"/>
</dbReference>
<gene>
    <name evidence="2" type="ORF">IAB37_00865</name>
</gene>
<dbReference type="Pfam" id="PF03869">
    <property type="entry name" value="Arc"/>
    <property type="match status" value="1"/>
</dbReference>